<dbReference type="Pfam" id="PF07728">
    <property type="entry name" value="AAA_5"/>
    <property type="match status" value="1"/>
</dbReference>
<evidence type="ECO:0000256" key="1">
    <source>
        <dbReference type="ARBA" id="ARBA00022741"/>
    </source>
</evidence>
<dbReference type="PANTHER" id="PTHR48103">
    <property type="entry name" value="MIDASIN-RELATED"/>
    <property type="match status" value="1"/>
</dbReference>
<dbReference type="InterPro" id="IPR025662">
    <property type="entry name" value="Sigma_54_int_dom_ATP-bd_1"/>
</dbReference>
<dbReference type="GO" id="GO:0005634">
    <property type="term" value="C:nucleus"/>
    <property type="evidence" value="ECO:0007669"/>
    <property type="project" value="TreeGrafter"/>
</dbReference>
<dbReference type="AlphaFoldDB" id="A0A6M3XTU0"/>
<dbReference type="InterPro" id="IPR003593">
    <property type="entry name" value="AAA+_ATPase"/>
</dbReference>
<dbReference type="SMART" id="SM00382">
    <property type="entry name" value="AAA"/>
    <property type="match status" value="1"/>
</dbReference>
<dbReference type="SUPFAM" id="SSF52540">
    <property type="entry name" value="P-loop containing nucleoside triphosphate hydrolases"/>
    <property type="match status" value="1"/>
</dbReference>
<dbReference type="InterPro" id="IPR011704">
    <property type="entry name" value="ATPase_dyneun-rel_AAA"/>
</dbReference>
<dbReference type="EMBL" id="MT144920">
    <property type="protein sequence ID" value="QJI01401.1"/>
    <property type="molecule type" value="Genomic_DNA"/>
</dbReference>
<keyword evidence="2" id="KW-0067">ATP-binding</keyword>
<feature type="domain" description="AAA+ ATPase" evidence="3">
    <location>
        <begin position="166"/>
        <end position="303"/>
    </location>
</feature>
<evidence type="ECO:0000256" key="2">
    <source>
        <dbReference type="ARBA" id="ARBA00022840"/>
    </source>
</evidence>
<evidence type="ECO:0000313" key="4">
    <source>
        <dbReference type="EMBL" id="QJI01401.1"/>
    </source>
</evidence>
<accession>A0A6M3XTU0</accession>
<sequence length="396" mass="44277">MNLQELNIVELRKLARSEYGINGKIESIPKADLIEIMEARNLTSQDQELDFEFVEVDSSGIPEEENNSPVTRENSLDSALANALRPYVNGSVNLDQVNSLIDSRLGESQAFVESEIETLKNSILQVIEESLKGRVQKIELKTPSGLKEITDKTHPQFERVLRKVNRGRNVLLVGETGTGKTHIAEQIAQALDLEYFPQSVGSQTTKSDLIGYTDVNGNYVPVGLYKAFKFGGLYLLDEFDSGNAGVATVLNAALSNGYMSFPHEVVPKHENFRCIAAANTFGKGANRKYVGRLKQDFAVLKRFAVIEMDYDKELELTLTENAESTYLLHDLRDKIAAHNLEMAVTTRDIVWIHEDLLDGDDLQDVMHEYIFQGAPIEQIVKVWTGKESINNLKVAI</sequence>
<keyword evidence="1" id="KW-0547">Nucleotide-binding</keyword>
<dbReference type="PANTHER" id="PTHR48103:SF2">
    <property type="entry name" value="MIDASIN"/>
    <property type="match status" value="1"/>
</dbReference>
<dbReference type="InterPro" id="IPR027417">
    <property type="entry name" value="P-loop_NTPase"/>
</dbReference>
<dbReference type="GO" id="GO:0016887">
    <property type="term" value="F:ATP hydrolysis activity"/>
    <property type="evidence" value="ECO:0007669"/>
    <property type="project" value="InterPro"/>
</dbReference>
<dbReference type="GO" id="GO:0000027">
    <property type="term" value="P:ribosomal large subunit assembly"/>
    <property type="evidence" value="ECO:0007669"/>
    <property type="project" value="TreeGrafter"/>
</dbReference>
<dbReference type="CDD" id="cd00009">
    <property type="entry name" value="AAA"/>
    <property type="match status" value="1"/>
</dbReference>
<evidence type="ECO:0000259" key="3">
    <source>
        <dbReference type="SMART" id="SM00382"/>
    </source>
</evidence>
<reference evidence="4" key="1">
    <citation type="submission" date="2020-03" db="EMBL/GenBank/DDBJ databases">
        <title>The deep terrestrial virosphere.</title>
        <authorList>
            <person name="Holmfeldt K."/>
            <person name="Nilsson E."/>
            <person name="Simone D."/>
            <person name="Lopez-Fernandez M."/>
            <person name="Wu X."/>
            <person name="de Brujin I."/>
            <person name="Lundin D."/>
            <person name="Andersson A."/>
            <person name="Bertilsson S."/>
            <person name="Dopson M."/>
        </authorList>
    </citation>
    <scope>NUCLEOTIDE SEQUENCE</scope>
    <source>
        <strain evidence="4">TM448B02504</strain>
    </source>
</reference>
<dbReference type="Gene3D" id="3.40.50.300">
    <property type="entry name" value="P-loop containing nucleotide triphosphate hydrolases"/>
    <property type="match status" value="1"/>
</dbReference>
<dbReference type="GO" id="GO:0030687">
    <property type="term" value="C:preribosome, large subunit precursor"/>
    <property type="evidence" value="ECO:0007669"/>
    <property type="project" value="TreeGrafter"/>
</dbReference>
<gene>
    <name evidence="4" type="ORF">TM448B02504_0013</name>
</gene>
<organism evidence="4">
    <name type="scientific">viral metagenome</name>
    <dbReference type="NCBI Taxonomy" id="1070528"/>
    <lineage>
        <taxon>unclassified sequences</taxon>
        <taxon>metagenomes</taxon>
        <taxon>organismal metagenomes</taxon>
    </lineage>
</organism>
<name>A0A6M3XTU0_9ZZZZ</name>
<dbReference type="GO" id="GO:0005524">
    <property type="term" value="F:ATP binding"/>
    <property type="evidence" value="ECO:0007669"/>
    <property type="project" value="UniProtKB-KW"/>
</dbReference>
<protein>
    <submittedName>
        <fullName evidence="4">Putative ATPase domain containing protein</fullName>
    </submittedName>
</protein>
<dbReference type="PROSITE" id="PS00675">
    <property type="entry name" value="SIGMA54_INTERACT_1"/>
    <property type="match status" value="1"/>
</dbReference>
<proteinExistence type="predicted"/>
<dbReference type="GO" id="GO:0000055">
    <property type="term" value="P:ribosomal large subunit export from nucleus"/>
    <property type="evidence" value="ECO:0007669"/>
    <property type="project" value="TreeGrafter"/>
</dbReference>